<dbReference type="InterPro" id="IPR009031">
    <property type="entry name" value="CBM10"/>
</dbReference>
<comment type="catalytic activity">
    <reaction evidence="1">
        <text>Endohydrolysis of (1-&gt;4)-beta-D-glucosidic linkages in cellulose, lichenin and cereal beta-D-glucans.</text>
        <dbReference type="EC" id="3.2.1.4"/>
    </reaction>
</comment>
<dbReference type="Gene3D" id="2.60.40.290">
    <property type="match status" value="1"/>
</dbReference>
<dbReference type="SMART" id="SM01064">
    <property type="entry name" value="CBM_10"/>
    <property type="match status" value="1"/>
</dbReference>
<dbReference type="Pfam" id="PF02013">
    <property type="entry name" value="CBM_10"/>
    <property type="match status" value="1"/>
</dbReference>
<feature type="chain" id="PRO_5046353308" description="cellulase" evidence="11">
    <location>
        <begin position="31"/>
        <end position="750"/>
    </location>
</feature>
<gene>
    <name evidence="14" type="ORF">J2X05_002867</name>
</gene>
<dbReference type="InterPro" id="IPR008965">
    <property type="entry name" value="CBM2/CBM3_carb-bd_dom_sf"/>
</dbReference>
<evidence type="ECO:0000259" key="12">
    <source>
        <dbReference type="PROSITE" id="PS51173"/>
    </source>
</evidence>
<evidence type="ECO:0000313" key="14">
    <source>
        <dbReference type="EMBL" id="MDR7090841.1"/>
    </source>
</evidence>
<proteinExistence type="predicted"/>
<keyword evidence="5" id="KW-0136">Cellulose degradation</keyword>
<dbReference type="InterPro" id="IPR036601">
    <property type="entry name" value="CBM10_sf"/>
</dbReference>
<dbReference type="EMBL" id="JAVDVX010000005">
    <property type="protein sequence ID" value="MDR7090841.1"/>
    <property type="molecule type" value="Genomic_DNA"/>
</dbReference>
<feature type="signal peptide" evidence="11">
    <location>
        <begin position="1"/>
        <end position="30"/>
    </location>
</feature>
<keyword evidence="3 11" id="KW-0732">Signal</keyword>
<evidence type="ECO:0000259" key="13">
    <source>
        <dbReference type="PROSITE" id="PS51763"/>
    </source>
</evidence>
<feature type="region of interest" description="Disordered" evidence="10">
    <location>
        <begin position="133"/>
        <end position="168"/>
    </location>
</feature>
<accession>A0ABU1V069</accession>
<keyword evidence="15" id="KW-1185">Reference proteome</keyword>
<dbReference type="InterPro" id="IPR001547">
    <property type="entry name" value="Glyco_hydro_5"/>
</dbReference>
<dbReference type="PROSITE" id="PS51257">
    <property type="entry name" value="PROKAR_LIPOPROTEIN"/>
    <property type="match status" value="1"/>
</dbReference>
<dbReference type="InterPro" id="IPR017853">
    <property type="entry name" value="GH"/>
</dbReference>
<dbReference type="SUPFAM" id="SSF49384">
    <property type="entry name" value="Carbohydrate-binding domain"/>
    <property type="match status" value="1"/>
</dbReference>
<dbReference type="SUPFAM" id="SSF57615">
    <property type="entry name" value="Type X cellulose binding domain, CBDX"/>
    <property type="match status" value="1"/>
</dbReference>
<keyword evidence="7" id="KW-0119">Carbohydrate metabolism</keyword>
<dbReference type="PROSITE" id="PS51173">
    <property type="entry name" value="CBM2"/>
    <property type="match status" value="1"/>
</dbReference>
<comment type="caution">
    <text evidence="14">The sequence shown here is derived from an EMBL/GenBank/DDBJ whole genome shotgun (WGS) entry which is preliminary data.</text>
</comment>
<evidence type="ECO:0000256" key="5">
    <source>
        <dbReference type="ARBA" id="ARBA00023001"/>
    </source>
</evidence>
<dbReference type="PROSITE" id="PS00561">
    <property type="entry name" value="CBM2_A"/>
    <property type="match status" value="1"/>
</dbReference>
<dbReference type="Gene3D" id="3.20.20.80">
    <property type="entry name" value="Glycosidases"/>
    <property type="match status" value="1"/>
</dbReference>
<dbReference type="InterPro" id="IPR001919">
    <property type="entry name" value="CBD2"/>
</dbReference>
<dbReference type="SUPFAM" id="SSF51445">
    <property type="entry name" value="(Trans)glycosidases"/>
    <property type="match status" value="1"/>
</dbReference>
<dbReference type="InterPro" id="IPR018366">
    <property type="entry name" value="CBM2_CS"/>
</dbReference>
<feature type="region of interest" description="Disordered" evidence="10">
    <location>
        <begin position="228"/>
        <end position="290"/>
    </location>
</feature>
<evidence type="ECO:0000256" key="2">
    <source>
        <dbReference type="ARBA" id="ARBA00012601"/>
    </source>
</evidence>
<keyword evidence="9" id="KW-0624">Polysaccharide degradation</keyword>
<name>A0ABU1V069_9GAMM</name>
<evidence type="ECO:0000256" key="10">
    <source>
        <dbReference type="SAM" id="MobiDB-lite"/>
    </source>
</evidence>
<evidence type="ECO:0000256" key="7">
    <source>
        <dbReference type="ARBA" id="ARBA00023277"/>
    </source>
</evidence>
<evidence type="ECO:0000313" key="15">
    <source>
        <dbReference type="Proteomes" id="UP001253595"/>
    </source>
</evidence>
<dbReference type="SMART" id="SM00637">
    <property type="entry name" value="CBD_II"/>
    <property type="match status" value="1"/>
</dbReference>
<dbReference type="InterPro" id="IPR012291">
    <property type="entry name" value="CBM2_carb-bd_dom_sf"/>
</dbReference>
<dbReference type="Proteomes" id="UP001253595">
    <property type="component" value="Unassembled WGS sequence"/>
</dbReference>
<protein>
    <recommendedName>
        <fullName evidence="2">cellulase</fullName>
        <ecNumber evidence="2">3.2.1.4</ecNumber>
    </recommendedName>
</protein>
<reference evidence="14 15" key="1">
    <citation type="submission" date="2023-07" db="EMBL/GenBank/DDBJ databases">
        <title>Sorghum-associated microbial communities from plants grown in Nebraska, USA.</title>
        <authorList>
            <person name="Schachtman D."/>
        </authorList>
    </citation>
    <scope>NUCLEOTIDE SEQUENCE [LARGE SCALE GENOMIC DNA]</scope>
    <source>
        <strain evidence="14 15">BE190</strain>
    </source>
</reference>
<evidence type="ECO:0000256" key="11">
    <source>
        <dbReference type="SAM" id="SignalP"/>
    </source>
</evidence>
<feature type="compositionally biased region" description="Low complexity" evidence="10">
    <location>
        <begin position="228"/>
        <end position="286"/>
    </location>
</feature>
<keyword evidence="6" id="KW-1015">Disulfide bond</keyword>
<evidence type="ECO:0000256" key="4">
    <source>
        <dbReference type="ARBA" id="ARBA00022801"/>
    </source>
</evidence>
<dbReference type="PANTHER" id="PTHR35923:SF2">
    <property type="entry name" value="ENDOGLUCANASE"/>
    <property type="match status" value="1"/>
</dbReference>
<dbReference type="PROSITE" id="PS51763">
    <property type="entry name" value="CBM10"/>
    <property type="match status" value="1"/>
</dbReference>
<sequence>MITPPKKNLSLLAVLSLCTMAMGYSSAASAACSYNIDNEWNTGATGTIKITNSTTSTINGWSVSWQYTTNRLTGSWNANVTPTNPYTATNLGWNATIPPGQTVSFGFQLNKNGGALERPTVNGSVCSGGSAASSVPSSVSSSSRSATPSSISSSSRSATPSSVSSSSTSASCLQQCNWYGTVYPLCVTTTSGWGYENNRSCISRTTCASQPAPFGVTGVCGNSSSVVSSSRSSSSSSVTPSSRSSSSISVTSSSISSSRSSTPSSISSSRSSTSSSISSSSRSSVSPGGVFRVDATGNITKNGTVFPVRCGNWFGLEGQHEPKDAENNADGAPMELYAGNMWWANTGRTIQQTMTEIKAQGINMIRLPIAPQTLDATNPQGIGDIRAGGVLKNHPSVRQTNARQAMEDFIKLADQNNIEVLVDIHSCSNYVGWRAGRLDARPPYVDATRENYEYTREGYSCAPVGTPGVTTHAYNESIWLDNLRDIAGLSTKLGVDNIIGIDIFNEPWDYTWADWKRLSESAYTAINSVNPDMLIFVEGISATADNQDGSPSTITEVPHGSEDYNPNWGENLFEAGTSPLNIPKSRLVYSPHTYGPSVFVQKHFLDPAQTACAGLEGDAAADADCRIVIDAAKLRAGWDEHFGYLRAQGFAMVVGEFGGNMDWPQKGSISDRTKWNHITTNVDQQWQQAFVSYMKEKNIQACYWSINPESGDTHGWYGHSYDPVSNESGWGTWLPFDTRKTTLLKDLWGN</sequence>
<dbReference type="PANTHER" id="PTHR35923">
    <property type="entry name" value="MAJOR EXTRACELLULAR ENDOGLUCANASE"/>
    <property type="match status" value="1"/>
</dbReference>
<keyword evidence="4" id="KW-0378">Hydrolase</keyword>
<evidence type="ECO:0000256" key="9">
    <source>
        <dbReference type="ARBA" id="ARBA00023326"/>
    </source>
</evidence>
<dbReference type="Pfam" id="PF00150">
    <property type="entry name" value="Cellulase"/>
    <property type="match status" value="1"/>
</dbReference>
<dbReference type="Pfam" id="PF00553">
    <property type="entry name" value="CBM_2"/>
    <property type="match status" value="1"/>
</dbReference>
<dbReference type="EC" id="3.2.1.4" evidence="2"/>
<organism evidence="14 15">
    <name type="scientific">Cellvibrio fibrivorans</name>
    <dbReference type="NCBI Taxonomy" id="126350"/>
    <lineage>
        <taxon>Bacteria</taxon>
        <taxon>Pseudomonadati</taxon>
        <taxon>Pseudomonadota</taxon>
        <taxon>Gammaproteobacteria</taxon>
        <taxon>Cellvibrionales</taxon>
        <taxon>Cellvibrionaceae</taxon>
        <taxon>Cellvibrio</taxon>
    </lineage>
</organism>
<evidence type="ECO:0000256" key="1">
    <source>
        <dbReference type="ARBA" id="ARBA00000966"/>
    </source>
</evidence>
<feature type="domain" description="CBM2" evidence="12">
    <location>
        <begin position="25"/>
        <end position="129"/>
    </location>
</feature>
<keyword evidence="8" id="KW-0326">Glycosidase</keyword>
<feature type="domain" description="CBM10" evidence="13">
    <location>
        <begin position="175"/>
        <end position="204"/>
    </location>
</feature>
<evidence type="ECO:0000256" key="6">
    <source>
        <dbReference type="ARBA" id="ARBA00023157"/>
    </source>
</evidence>
<dbReference type="RefSeq" id="WP_310073486.1">
    <property type="nucleotide sequence ID" value="NZ_JAVDVX010000005.1"/>
</dbReference>
<evidence type="ECO:0000256" key="8">
    <source>
        <dbReference type="ARBA" id="ARBA00023295"/>
    </source>
</evidence>
<dbReference type="Gene3D" id="2.30.32.30">
    <property type="entry name" value="CBM10"/>
    <property type="match status" value="1"/>
</dbReference>
<evidence type="ECO:0000256" key="3">
    <source>
        <dbReference type="ARBA" id="ARBA00022729"/>
    </source>
</evidence>
<dbReference type="InterPro" id="IPR002883">
    <property type="entry name" value="CBM10/Dockerin_dom"/>
</dbReference>